<evidence type="ECO:0000313" key="4">
    <source>
        <dbReference type="Proteomes" id="UP001203607"/>
    </source>
</evidence>
<dbReference type="InterPro" id="IPR013517">
    <property type="entry name" value="FG-GAP"/>
</dbReference>
<dbReference type="Pfam" id="PF07593">
    <property type="entry name" value="UnbV_ASPIC"/>
    <property type="match status" value="1"/>
</dbReference>
<dbReference type="Gene3D" id="2.130.10.130">
    <property type="entry name" value="Integrin alpha, N-terminal"/>
    <property type="match status" value="3"/>
</dbReference>
<dbReference type="PANTHER" id="PTHR16026">
    <property type="entry name" value="CARTILAGE ACIDIC PROTEIN 1"/>
    <property type="match status" value="1"/>
</dbReference>
<dbReference type="RefSeq" id="WP_249657748.1">
    <property type="nucleotide sequence ID" value="NZ_JAMFMA010000002.1"/>
</dbReference>
<organism evidence="3 4">
    <name type="scientific">Flagellimonas spongiicola</name>
    <dbReference type="NCBI Taxonomy" id="2942208"/>
    <lineage>
        <taxon>Bacteria</taxon>
        <taxon>Pseudomonadati</taxon>
        <taxon>Bacteroidota</taxon>
        <taxon>Flavobacteriia</taxon>
        <taxon>Flavobacteriales</taxon>
        <taxon>Flavobacteriaceae</taxon>
        <taxon>Flagellimonas</taxon>
    </lineage>
</organism>
<evidence type="ECO:0000313" key="3">
    <source>
        <dbReference type="EMBL" id="MCL6274571.1"/>
    </source>
</evidence>
<evidence type="ECO:0000259" key="2">
    <source>
        <dbReference type="Pfam" id="PF07593"/>
    </source>
</evidence>
<dbReference type="InterPro" id="IPR027039">
    <property type="entry name" value="Crtac1"/>
</dbReference>
<dbReference type="Proteomes" id="UP001203607">
    <property type="component" value="Unassembled WGS sequence"/>
</dbReference>
<name>A0ABT0PUA6_9FLAO</name>
<feature type="domain" description="ASPIC/UnbV" evidence="2">
    <location>
        <begin position="424"/>
        <end position="491"/>
    </location>
</feature>
<keyword evidence="1" id="KW-0732">Signal</keyword>
<dbReference type="SUPFAM" id="SSF69318">
    <property type="entry name" value="Integrin alpha N-terminal domain"/>
    <property type="match status" value="1"/>
</dbReference>
<protein>
    <submittedName>
        <fullName evidence="3">CRTAC1 family protein</fullName>
    </submittedName>
</protein>
<accession>A0ABT0PUA6</accession>
<evidence type="ECO:0000256" key="1">
    <source>
        <dbReference type="ARBA" id="ARBA00022729"/>
    </source>
</evidence>
<dbReference type="Pfam" id="PF13517">
    <property type="entry name" value="FG-GAP_3"/>
    <property type="match status" value="2"/>
</dbReference>
<comment type="caution">
    <text evidence="3">The sequence shown here is derived from an EMBL/GenBank/DDBJ whole genome shotgun (WGS) entry which is preliminary data.</text>
</comment>
<sequence>MQLHFAHTRFLVFSFYLFYSLVHAQNFEFVRGEDIGVKQGSRGVSIADLDGNGYLDIVVANQVDSLSMLGNTILFNNGQNYVLQYIASNNVRAWSESVHTVDVDNDRDLDLFFTTQFGTPNLLFLNNGEGHFTQSDASQLTSDQTNSPGACWCDFDLDGDMDVFVVNRDGEDDALYINNGKGSFYRKEVGPWIGNGGDGRSCAWGDINGDGFLDLYVANFVVKENGQFVGKHRNYLYVGNKDNEFVEQLKGAAVETLTASYGVTLVDMDYDHDLDIYVTNVSRSDENGLYQNQGDGKFEPLTESVLMNGSNRPSKGQTWGDFNSDGHLDLYVANGTEGYPEIQNFLFSGNQEEHFQRIYESIVAIQPHISAGTASGDVDNDGDLDIYVCNWGGEAELNDLYRNESPSQRWLKIKLQGNKSNSFGIGSWVILELSDGRQLTRYFTRETGYGSENAPELHFGIPKNTSISQMKVLWSSGIVDVSNSIAINATYLVKENIEFKKLTND</sequence>
<gene>
    <name evidence="3" type="ORF">M3P19_11160</name>
</gene>
<reference evidence="3 4" key="1">
    <citation type="submission" date="2022-05" db="EMBL/GenBank/DDBJ databases">
        <authorList>
            <person name="Park J.-S."/>
        </authorList>
    </citation>
    <scope>NUCLEOTIDE SEQUENCE [LARGE SCALE GENOMIC DNA]</scope>
    <source>
        <strain evidence="3 4">2012CJ35-5</strain>
    </source>
</reference>
<dbReference type="EMBL" id="JAMFMA010000002">
    <property type="protein sequence ID" value="MCL6274571.1"/>
    <property type="molecule type" value="Genomic_DNA"/>
</dbReference>
<dbReference type="PANTHER" id="PTHR16026:SF0">
    <property type="entry name" value="CARTILAGE ACIDIC PROTEIN 1"/>
    <property type="match status" value="1"/>
</dbReference>
<dbReference type="InterPro" id="IPR011519">
    <property type="entry name" value="UnbV_ASPIC"/>
</dbReference>
<dbReference type="InterPro" id="IPR028994">
    <property type="entry name" value="Integrin_alpha_N"/>
</dbReference>
<proteinExistence type="predicted"/>
<keyword evidence="4" id="KW-1185">Reference proteome</keyword>